<keyword evidence="2" id="KW-1185">Reference proteome</keyword>
<dbReference type="AlphaFoldDB" id="A0A5A7PJM7"/>
<dbReference type="EMBL" id="BKCP01004628">
    <property type="protein sequence ID" value="GER32822.1"/>
    <property type="molecule type" value="Genomic_DNA"/>
</dbReference>
<evidence type="ECO:0000313" key="1">
    <source>
        <dbReference type="EMBL" id="GER32822.1"/>
    </source>
</evidence>
<gene>
    <name evidence="1" type="ORF">STAS_08908</name>
</gene>
<protein>
    <submittedName>
        <fullName evidence="1">Alpha/beta-Hydrolases superfamily protein</fullName>
    </submittedName>
</protein>
<keyword evidence="1" id="KW-0378">Hydrolase</keyword>
<dbReference type="Proteomes" id="UP000325081">
    <property type="component" value="Unassembled WGS sequence"/>
</dbReference>
<name>A0A5A7PJM7_STRAF</name>
<reference evidence="2" key="1">
    <citation type="journal article" date="2019" name="Curr. Biol.">
        <title>Genome Sequence of Striga asiatica Provides Insight into the Evolution of Plant Parasitism.</title>
        <authorList>
            <person name="Yoshida S."/>
            <person name="Kim S."/>
            <person name="Wafula E.K."/>
            <person name="Tanskanen J."/>
            <person name="Kim Y.M."/>
            <person name="Honaas L."/>
            <person name="Yang Z."/>
            <person name="Spallek T."/>
            <person name="Conn C.E."/>
            <person name="Ichihashi Y."/>
            <person name="Cheong K."/>
            <person name="Cui S."/>
            <person name="Der J.P."/>
            <person name="Gundlach H."/>
            <person name="Jiao Y."/>
            <person name="Hori C."/>
            <person name="Ishida J.K."/>
            <person name="Kasahara H."/>
            <person name="Kiba T."/>
            <person name="Kim M.S."/>
            <person name="Koo N."/>
            <person name="Laohavisit A."/>
            <person name="Lee Y.H."/>
            <person name="Lumba S."/>
            <person name="McCourt P."/>
            <person name="Mortimer J.C."/>
            <person name="Mutuku J.M."/>
            <person name="Nomura T."/>
            <person name="Sasaki-Sekimoto Y."/>
            <person name="Seto Y."/>
            <person name="Wang Y."/>
            <person name="Wakatake T."/>
            <person name="Sakakibara H."/>
            <person name="Demura T."/>
            <person name="Yamaguchi S."/>
            <person name="Yoneyama K."/>
            <person name="Manabe R.I."/>
            <person name="Nelson D.C."/>
            <person name="Schulman A.H."/>
            <person name="Timko M.P."/>
            <person name="dePamphilis C.W."/>
            <person name="Choi D."/>
            <person name="Shirasu K."/>
        </authorList>
    </citation>
    <scope>NUCLEOTIDE SEQUENCE [LARGE SCALE GENOMIC DNA]</scope>
    <source>
        <strain evidence="2">cv. UVA1</strain>
    </source>
</reference>
<comment type="caution">
    <text evidence="1">The sequence shown here is derived from an EMBL/GenBank/DDBJ whole genome shotgun (WGS) entry which is preliminary data.</text>
</comment>
<sequence length="166" mass="19205">MESGGFNHFIVARLLPSYPPTTSDRRYHRHPATDQTLRPLAPATTLHGTRDLHIHFPFLSLRLSRRPRLTGLTPVFRRCRRTDRRRSSYSRRRAAVHPIAVFASFQLCPSHSNSGKLDFPNLSSEPRRHAFAAAGFRRSCPRPFISRAYSPSDYRAHHFPWPRLLP</sequence>
<organism evidence="1 2">
    <name type="scientific">Striga asiatica</name>
    <name type="common">Asiatic witchweed</name>
    <name type="synonym">Buchnera asiatica</name>
    <dbReference type="NCBI Taxonomy" id="4170"/>
    <lineage>
        <taxon>Eukaryota</taxon>
        <taxon>Viridiplantae</taxon>
        <taxon>Streptophyta</taxon>
        <taxon>Embryophyta</taxon>
        <taxon>Tracheophyta</taxon>
        <taxon>Spermatophyta</taxon>
        <taxon>Magnoliopsida</taxon>
        <taxon>eudicotyledons</taxon>
        <taxon>Gunneridae</taxon>
        <taxon>Pentapetalae</taxon>
        <taxon>asterids</taxon>
        <taxon>lamiids</taxon>
        <taxon>Lamiales</taxon>
        <taxon>Orobanchaceae</taxon>
        <taxon>Buchnereae</taxon>
        <taxon>Striga</taxon>
    </lineage>
</organism>
<accession>A0A5A7PJM7</accession>
<dbReference type="GO" id="GO:0016787">
    <property type="term" value="F:hydrolase activity"/>
    <property type="evidence" value="ECO:0007669"/>
    <property type="project" value="UniProtKB-KW"/>
</dbReference>
<evidence type="ECO:0000313" key="2">
    <source>
        <dbReference type="Proteomes" id="UP000325081"/>
    </source>
</evidence>
<proteinExistence type="predicted"/>
<feature type="non-terminal residue" evidence="1">
    <location>
        <position position="166"/>
    </location>
</feature>